<evidence type="ECO:0000313" key="6">
    <source>
        <dbReference type="Proteomes" id="UP001213680"/>
    </source>
</evidence>
<evidence type="ECO:0000256" key="4">
    <source>
        <dbReference type="PIRNR" id="PIRNR006078"/>
    </source>
</evidence>
<dbReference type="PIRSF" id="PIRSF006078">
    <property type="entry name" value="GlxK"/>
    <property type="match status" value="1"/>
</dbReference>
<dbReference type="NCBIfam" id="TIGR00045">
    <property type="entry name" value="glycerate kinase"/>
    <property type="match status" value="1"/>
</dbReference>
<keyword evidence="2 4" id="KW-0808">Transferase</keyword>
<reference evidence="5 6" key="1">
    <citation type="submission" date="2023-02" db="EMBL/GenBank/DDBJ databases">
        <title>A bacterium isolated from plastisphere.</title>
        <authorList>
            <person name="Sun Y."/>
        </authorList>
    </citation>
    <scope>NUCLEOTIDE SEQUENCE [LARGE SCALE GENOMIC DNA]</scope>
    <source>
        <strain evidence="6">a-1</strain>
    </source>
</reference>
<accession>A0ABY7WY50</accession>
<keyword evidence="6" id="KW-1185">Reference proteome</keyword>
<dbReference type="PANTHER" id="PTHR21599:SF0">
    <property type="entry name" value="GLYCERATE KINASE"/>
    <property type="match status" value="1"/>
</dbReference>
<dbReference type="PANTHER" id="PTHR21599">
    <property type="entry name" value="GLYCERATE KINASE"/>
    <property type="match status" value="1"/>
</dbReference>
<dbReference type="InterPro" id="IPR018197">
    <property type="entry name" value="Glycerate_kinase_RE-like"/>
</dbReference>
<sequence length="363" mass="37972">MRVICAIDSFKGSLSSREVGEAAANGAIRAGAEAVVFPIADGGEGTLEALMSFLPHELVHVMAEDLMHRPFESSYARFGDFALIECAETLGITKFTPGPEFVPYVSSYGLGQQIKDALPAARIVVTLGGSGTTDGGTGMLQALGAVFTSNGRVIPHDTNPLWTFDDVDLSGLDSRLQSTELVIATDVTNPLDGETGAAHVFAAQKGAMVEQIQRLDRQLDLLGHKLGDIADIQGSGAAGGLGAGLLALGGRIISGFDWVAETIGLREASLGADLIITGEGRIDHQSAKGKVPVGVARLGQELDVPVVALAGSVGMELGDFANQFAGVFSIQSTCRPLDEAMLPHIARAEIERSAEQIVRLRRA</sequence>
<dbReference type="InterPro" id="IPR036129">
    <property type="entry name" value="Glycerate_kinase_sf"/>
</dbReference>
<dbReference type="SUPFAM" id="SSF110738">
    <property type="entry name" value="Glycerate kinase I"/>
    <property type="match status" value="1"/>
</dbReference>
<dbReference type="InterPro" id="IPR018193">
    <property type="entry name" value="Glyc_kinase_flavodox-like_fold"/>
</dbReference>
<protein>
    <submittedName>
        <fullName evidence="5">Glycerate kinase</fullName>
    </submittedName>
</protein>
<organism evidence="5 6">
    <name type="scientific">Exiguobacterium marinum</name>
    <dbReference type="NCBI Taxonomy" id="273528"/>
    <lineage>
        <taxon>Bacteria</taxon>
        <taxon>Bacillati</taxon>
        <taxon>Bacillota</taxon>
        <taxon>Bacilli</taxon>
        <taxon>Bacillales</taxon>
        <taxon>Bacillales Family XII. Incertae Sedis</taxon>
        <taxon>Exiguobacterium</taxon>
    </lineage>
</organism>
<name>A0ABY7WY50_9BACL</name>
<comment type="similarity">
    <text evidence="1 4">Belongs to the glycerate kinase type-1 family.</text>
</comment>
<proteinExistence type="inferred from homology"/>
<dbReference type="Gene3D" id="3.40.50.10350">
    <property type="entry name" value="Glycerate kinase, domain 1"/>
    <property type="match status" value="1"/>
</dbReference>
<dbReference type="EMBL" id="CP118099">
    <property type="protein sequence ID" value="WDH75448.1"/>
    <property type="molecule type" value="Genomic_DNA"/>
</dbReference>
<dbReference type="GO" id="GO:0016301">
    <property type="term" value="F:kinase activity"/>
    <property type="evidence" value="ECO:0007669"/>
    <property type="project" value="UniProtKB-KW"/>
</dbReference>
<dbReference type="Pfam" id="PF02595">
    <property type="entry name" value="Gly_kinase"/>
    <property type="match status" value="1"/>
</dbReference>
<dbReference type="Gene3D" id="3.90.1510.10">
    <property type="entry name" value="Glycerate kinase, domain 2"/>
    <property type="match status" value="1"/>
</dbReference>
<evidence type="ECO:0000313" key="5">
    <source>
        <dbReference type="EMBL" id="WDH75448.1"/>
    </source>
</evidence>
<evidence type="ECO:0000256" key="1">
    <source>
        <dbReference type="ARBA" id="ARBA00006284"/>
    </source>
</evidence>
<dbReference type="InterPro" id="IPR004381">
    <property type="entry name" value="Glycerate_kinase"/>
</dbReference>
<dbReference type="Proteomes" id="UP001213680">
    <property type="component" value="Chromosome"/>
</dbReference>
<evidence type="ECO:0000256" key="2">
    <source>
        <dbReference type="ARBA" id="ARBA00022679"/>
    </source>
</evidence>
<evidence type="ECO:0000256" key="3">
    <source>
        <dbReference type="ARBA" id="ARBA00022777"/>
    </source>
</evidence>
<gene>
    <name evidence="5" type="ORF">PTI97_11530</name>
</gene>
<keyword evidence="3 4" id="KW-0418">Kinase</keyword>
<dbReference type="RefSeq" id="WP_026825186.1">
    <property type="nucleotide sequence ID" value="NZ_CP118099.1"/>
</dbReference>